<dbReference type="GO" id="GO:0034501">
    <property type="term" value="P:protein localization to kinetochore"/>
    <property type="evidence" value="ECO:0007669"/>
    <property type="project" value="TreeGrafter"/>
</dbReference>
<dbReference type="GO" id="GO:0007059">
    <property type="term" value="P:chromosome segregation"/>
    <property type="evidence" value="ECO:0007669"/>
    <property type="project" value="TreeGrafter"/>
</dbReference>
<dbReference type="PANTHER" id="PTHR22974:SF21">
    <property type="entry name" value="DUAL SPECIFICITY PROTEIN KINASE TTK"/>
    <property type="match status" value="1"/>
</dbReference>
<keyword evidence="1" id="KW-0723">Serine/threonine-protein kinase</keyword>
<dbReference type="Gene3D" id="1.10.510.10">
    <property type="entry name" value="Transferase(Phosphotransferase) domain 1"/>
    <property type="match status" value="1"/>
</dbReference>
<dbReference type="GO" id="GO:0005634">
    <property type="term" value="C:nucleus"/>
    <property type="evidence" value="ECO:0007669"/>
    <property type="project" value="TreeGrafter"/>
</dbReference>
<dbReference type="GO" id="GO:0007094">
    <property type="term" value="P:mitotic spindle assembly checkpoint signaling"/>
    <property type="evidence" value="ECO:0007669"/>
    <property type="project" value="TreeGrafter"/>
</dbReference>
<keyword evidence="4" id="KW-0418">Kinase</keyword>
<evidence type="ECO:0000256" key="2">
    <source>
        <dbReference type="ARBA" id="ARBA00022679"/>
    </source>
</evidence>
<keyword evidence="7" id="KW-1185">Reference proteome</keyword>
<dbReference type="PANTHER" id="PTHR22974">
    <property type="entry name" value="MIXED LINEAGE PROTEIN KINASE"/>
    <property type="match status" value="1"/>
</dbReference>
<gene>
    <name evidence="6" type="ORF">EEDITHA_LOCUS15275</name>
</gene>
<accession>A0AAU9UP11</accession>
<dbReference type="GO" id="GO:0000776">
    <property type="term" value="C:kinetochore"/>
    <property type="evidence" value="ECO:0007669"/>
    <property type="project" value="TreeGrafter"/>
</dbReference>
<comment type="caution">
    <text evidence="6">The sequence shown here is derived from an EMBL/GenBank/DDBJ whole genome shotgun (WGS) entry which is preliminary data.</text>
</comment>
<dbReference type="GO" id="GO:0033316">
    <property type="term" value="P:meiotic spindle assembly checkpoint signaling"/>
    <property type="evidence" value="ECO:0007669"/>
    <property type="project" value="TreeGrafter"/>
</dbReference>
<organism evidence="6 7">
    <name type="scientific">Euphydryas editha</name>
    <name type="common">Edith's checkerspot</name>
    <dbReference type="NCBI Taxonomy" id="104508"/>
    <lineage>
        <taxon>Eukaryota</taxon>
        <taxon>Metazoa</taxon>
        <taxon>Ecdysozoa</taxon>
        <taxon>Arthropoda</taxon>
        <taxon>Hexapoda</taxon>
        <taxon>Insecta</taxon>
        <taxon>Pterygota</taxon>
        <taxon>Neoptera</taxon>
        <taxon>Endopterygota</taxon>
        <taxon>Lepidoptera</taxon>
        <taxon>Glossata</taxon>
        <taxon>Ditrysia</taxon>
        <taxon>Papilionoidea</taxon>
        <taxon>Nymphalidae</taxon>
        <taxon>Nymphalinae</taxon>
        <taxon>Euphydryas</taxon>
    </lineage>
</organism>
<sequence>MIYGRTPFAHIPNLAKLAAILDPNHRIDYPPADHLPLSLVKTLKWCLTYNARARPSVRELLAVKHLQPPREPLPPPLLDKLRPHVSPNEFRLLQQAQI</sequence>
<dbReference type="AlphaFoldDB" id="A0AAU9UP11"/>
<proteinExistence type="predicted"/>
<keyword evidence="2" id="KW-0808">Transferase</keyword>
<dbReference type="SUPFAM" id="SSF56112">
    <property type="entry name" value="Protein kinase-like (PK-like)"/>
    <property type="match status" value="1"/>
</dbReference>
<evidence type="ECO:0000256" key="5">
    <source>
        <dbReference type="ARBA" id="ARBA00022840"/>
    </source>
</evidence>
<evidence type="ECO:0000256" key="3">
    <source>
        <dbReference type="ARBA" id="ARBA00022741"/>
    </source>
</evidence>
<name>A0AAU9UP11_EUPED</name>
<reference evidence="6" key="1">
    <citation type="submission" date="2022-03" db="EMBL/GenBank/DDBJ databases">
        <authorList>
            <person name="Tunstrom K."/>
        </authorList>
    </citation>
    <scope>NUCLEOTIDE SEQUENCE</scope>
</reference>
<keyword evidence="3" id="KW-0547">Nucleotide-binding</keyword>
<evidence type="ECO:0000256" key="4">
    <source>
        <dbReference type="ARBA" id="ARBA00022777"/>
    </source>
</evidence>
<dbReference type="GO" id="GO:0004712">
    <property type="term" value="F:protein serine/threonine/tyrosine kinase activity"/>
    <property type="evidence" value="ECO:0007669"/>
    <property type="project" value="TreeGrafter"/>
</dbReference>
<dbReference type="Proteomes" id="UP001153954">
    <property type="component" value="Unassembled WGS sequence"/>
</dbReference>
<dbReference type="EMBL" id="CAKOGL010000022">
    <property type="protein sequence ID" value="CAH2100409.1"/>
    <property type="molecule type" value="Genomic_DNA"/>
</dbReference>
<evidence type="ECO:0000256" key="1">
    <source>
        <dbReference type="ARBA" id="ARBA00022527"/>
    </source>
</evidence>
<dbReference type="InterPro" id="IPR011009">
    <property type="entry name" value="Kinase-like_dom_sf"/>
</dbReference>
<evidence type="ECO:0000313" key="6">
    <source>
        <dbReference type="EMBL" id="CAH2100409.1"/>
    </source>
</evidence>
<dbReference type="GO" id="GO:0005524">
    <property type="term" value="F:ATP binding"/>
    <property type="evidence" value="ECO:0007669"/>
    <property type="project" value="UniProtKB-KW"/>
</dbReference>
<keyword evidence="5" id="KW-0067">ATP-binding</keyword>
<protein>
    <submittedName>
        <fullName evidence="6">Uncharacterized protein</fullName>
    </submittedName>
</protein>
<evidence type="ECO:0000313" key="7">
    <source>
        <dbReference type="Proteomes" id="UP001153954"/>
    </source>
</evidence>
<dbReference type="GO" id="GO:0004674">
    <property type="term" value="F:protein serine/threonine kinase activity"/>
    <property type="evidence" value="ECO:0007669"/>
    <property type="project" value="UniProtKB-KW"/>
</dbReference>